<dbReference type="AlphaFoldDB" id="A0A7G9RZT4"/>
<evidence type="ECO:0000313" key="3">
    <source>
        <dbReference type="Proteomes" id="UP000515928"/>
    </source>
</evidence>
<dbReference type="PANTHER" id="PTHR30283:SF4">
    <property type="entry name" value="PEROXIDE STRESS RESISTANCE PROTEIN YAAA"/>
    <property type="match status" value="1"/>
</dbReference>
<dbReference type="Pfam" id="PF03883">
    <property type="entry name" value="H2O2_YaaD"/>
    <property type="match status" value="1"/>
</dbReference>
<organism evidence="2 3">
    <name type="scientific">Erysipelothrix inopinata</name>
    <dbReference type="NCBI Taxonomy" id="225084"/>
    <lineage>
        <taxon>Bacteria</taxon>
        <taxon>Bacillati</taxon>
        <taxon>Bacillota</taxon>
        <taxon>Erysipelotrichia</taxon>
        <taxon>Erysipelotrichales</taxon>
        <taxon>Erysipelotrichaceae</taxon>
        <taxon>Erysipelothrix</taxon>
    </lineage>
</organism>
<dbReference type="GO" id="GO:0033194">
    <property type="term" value="P:response to hydroperoxide"/>
    <property type="evidence" value="ECO:0007669"/>
    <property type="project" value="TreeGrafter"/>
</dbReference>
<dbReference type="GO" id="GO:0005829">
    <property type="term" value="C:cytosol"/>
    <property type="evidence" value="ECO:0007669"/>
    <property type="project" value="TreeGrafter"/>
</dbReference>
<evidence type="ECO:0000313" key="2">
    <source>
        <dbReference type="EMBL" id="QNN61109.1"/>
    </source>
</evidence>
<accession>A0A7G9RZT4</accession>
<sequence length="236" mass="27127">MLILLSPTKTQKFVDNAAECGIIFEQPKNEILKILKSYSIEAICSRMKCSEKIATSTYEHLQNFNEVIPAIYAYNGATFKNLDSSSWSEEDIDYANNHLLILSALYGCSKPMSPVGMYRLDFNVKFDMNLYEYWKPLLTDYLISRDQVILNLASQEYFNMIDLDVYQKPIITLEFKEASEKGFVTKGTYAKIARGKMTKIIIQNKISSLDNLKKVSFDSYEFNSSLSTNSNFVYTR</sequence>
<dbReference type="EMBL" id="CP060715">
    <property type="protein sequence ID" value="QNN61109.1"/>
    <property type="molecule type" value="Genomic_DNA"/>
</dbReference>
<dbReference type="InterPro" id="IPR005583">
    <property type="entry name" value="YaaA"/>
</dbReference>
<comment type="similarity">
    <text evidence="1">Belongs to the UPF0246 family.</text>
</comment>
<gene>
    <name evidence="2" type="ORF">H9L01_01730</name>
</gene>
<evidence type="ECO:0000256" key="1">
    <source>
        <dbReference type="HAMAP-Rule" id="MF_00652"/>
    </source>
</evidence>
<dbReference type="RefSeq" id="WP_187534236.1">
    <property type="nucleotide sequence ID" value="NZ_CBCSHU010000001.1"/>
</dbReference>
<proteinExistence type="inferred from homology"/>
<keyword evidence="3" id="KW-1185">Reference proteome</keyword>
<dbReference type="KEGG" id="eio:H9L01_01730"/>
<dbReference type="HAMAP" id="MF_00652">
    <property type="entry name" value="UPF0246"/>
    <property type="match status" value="1"/>
</dbReference>
<name>A0A7G9RZT4_9FIRM</name>
<reference evidence="2 3" key="1">
    <citation type="submission" date="2020-08" db="EMBL/GenBank/DDBJ databases">
        <title>Genome sequence of Erysipelothrix inopinata DSM 15511T.</title>
        <authorList>
            <person name="Hyun D.-W."/>
            <person name="Bae J.-W."/>
        </authorList>
    </citation>
    <scope>NUCLEOTIDE SEQUENCE [LARGE SCALE GENOMIC DNA]</scope>
    <source>
        <strain evidence="2 3">DSM 15511</strain>
    </source>
</reference>
<dbReference type="PANTHER" id="PTHR30283">
    <property type="entry name" value="PEROXIDE STRESS RESPONSE PROTEIN YAAA"/>
    <property type="match status" value="1"/>
</dbReference>
<protein>
    <recommendedName>
        <fullName evidence="1">UPF0246 protein H9L01_01730</fullName>
    </recommendedName>
</protein>
<dbReference type="Proteomes" id="UP000515928">
    <property type="component" value="Chromosome"/>
</dbReference>